<gene>
    <name evidence="1" type="ORF">C7999DRAFT_35814</name>
</gene>
<evidence type="ECO:0000313" key="2">
    <source>
        <dbReference type="Proteomes" id="UP001303647"/>
    </source>
</evidence>
<reference evidence="1" key="1">
    <citation type="journal article" date="2023" name="Mol. Phylogenet. Evol.">
        <title>Genome-scale phylogeny and comparative genomics of the fungal order Sordariales.</title>
        <authorList>
            <person name="Hensen N."/>
            <person name="Bonometti L."/>
            <person name="Westerberg I."/>
            <person name="Brannstrom I.O."/>
            <person name="Guillou S."/>
            <person name="Cros-Aarteil S."/>
            <person name="Calhoun S."/>
            <person name="Haridas S."/>
            <person name="Kuo A."/>
            <person name="Mondo S."/>
            <person name="Pangilinan J."/>
            <person name="Riley R."/>
            <person name="LaButti K."/>
            <person name="Andreopoulos B."/>
            <person name="Lipzen A."/>
            <person name="Chen C."/>
            <person name="Yan M."/>
            <person name="Daum C."/>
            <person name="Ng V."/>
            <person name="Clum A."/>
            <person name="Steindorff A."/>
            <person name="Ohm R.A."/>
            <person name="Martin F."/>
            <person name="Silar P."/>
            <person name="Natvig D.O."/>
            <person name="Lalanne C."/>
            <person name="Gautier V."/>
            <person name="Ament-Velasquez S.L."/>
            <person name="Kruys A."/>
            <person name="Hutchinson M.I."/>
            <person name="Powell A.J."/>
            <person name="Barry K."/>
            <person name="Miller A.N."/>
            <person name="Grigoriev I.V."/>
            <person name="Debuchy R."/>
            <person name="Gladieux P."/>
            <person name="Hiltunen Thoren M."/>
            <person name="Johannesson H."/>
        </authorList>
    </citation>
    <scope>NUCLEOTIDE SEQUENCE</scope>
    <source>
        <strain evidence="1">CBS 359.72</strain>
    </source>
</reference>
<keyword evidence="2" id="KW-1185">Reference proteome</keyword>
<sequence length="301" mass="34746">MAFQIGDIIRLSELCWDIYNFGWAPEFPRAQQSLVDRGAGPAVHPRWHLESLFDIIGDYETTLHKCHKLIQDNKRFRETTGPIRSLEWFYLVQPRVDPLDLLTRIHDDISKRIGEVGDQVRGVRDDLRELIGILVPNLRDALDMDNHREIHSVEIPSDILTELDAEFKSHPSFAAGRYPSLRNMTDSFIMSFDQCTQNFAPGLTIEQKTPPVFEYISLLKCQFLMQRMRESSELANVVEGSHWPGYINALEEKLSAEYYRFRRDMAAPNATSRTGDMITIWPEEEPPPFSTFTASGSKWKI</sequence>
<reference evidence="1" key="2">
    <citation type="submission" date="2023-05" db="EMBL/GenBank/DDBJ databases">
        <authorList>
            <consortium name="Lawrence Berkeley National Laboratory"/>
            <person name="Steindorff A."/>
            <person name="Hensen N."/>
            <person name="Bonometti L."/>
            <person name="Westerberg I."/>
            <person name="Brannstrom I.O."/>
            <person name="Guillou S."/>
            <person name="Cros-Aarteil S."/>
            <person name="Calhoun S."/>
            <person name="Haridas S."/>
            <person name="Kuo A."/>
            <person name="Mondo S."/>
            <person name="Pangilinan J."/>
            <person name="Riley R."/>
            <person name="Labutti K."/>
            <person name="Andreopoulos B."/>
            <person name="Lipzen A."/>
            <person name="Chen C."/>
            <person name="Yanf M."/>
            <person name="Daum C."/>
            <person name="Ng V."/>
            <person name="Clum A."/>
            <person name="Ohm R."/>
            <person name="Martin F."/>
            <person name="Silar P."/>
            <person name="Natvig D."/>
            <person name="Lalanne C."/>
            <person name="Gautier V."/>
            <person name="Ament-Velasquez S.L."/>
            <person name="Kruys A."/>
            <person name="Hutchinson M.I."/>
            <person name="Powell A.J."/>
            <person name="Barry K."/>
            <person name="Miller A.N."/>
            <person name="Grigoriev I.V."/>
            <person name="Debuchy R."/>
            <person name="Gladieux P."/>
            <person name="Thoren M.H."/>
            <person name="Johannesson H."/>
        </authorList>
    </citation>
    <scope>NUCLEOTIDE SEQUENCE</scope>
    <source>
        <strain evidence="1">CBS 359.72</strain>
    </source>
</reference>
<dbReference type="Proteomes" id="UP001303647">
    <property type="component" value="Unassembled WGS sequence"/>
</dbReference>
<dbReference type="AlphaFoldDB" id="A0AAN7CN80"/>
<dbReference type="EMBL" id="MU857777">
    <property type="protein sequence ID" value="KAK4243833.1"/>
    <property type="molecule type" value="Genomic_DNA"/>
</dbReference>
<accession>A0AAN7CN80</accession>
<protein>
    <submittedName>
        <fullName evidence="1">Uncharacterized protein</fullName>
    </submittedName>
</protein>
<comment type="caution">
    <text evidence="1">The sequence shown here is derived from an EMBL/GenBank/DDBJ whole genome shotgun (WGS) entry which is preliminary data.</text>
</comment>
<evidence type="ECO:0000313" key="1">
    <source>
        <dbReference type="EMBL" id="KAK4243833.1"/>
    </source>
</evidence>
<name>A0AAN7CN80_9PEZI</name>
<organism evidence="1 2">
    <name type="scientific">Corynascus novoguineensis</name>
    <dbReference type="NCBI Taxonomy" id="1126955"/>
    <lineage>
        <taxon>Eukaryota</taxon>
        <taxon>Fungi</taxon>
        <taxon>Dikarya</taxon>
        <taxon>Ascomycota</taxon>
        <taxon>Pezizomycotina</taxon>
        <taxon>Sordariomycetes</taxon>
        <taxon>Sordariomycetidae</taxon>
        <taxon>Sordariales</taxon>
        <taxon>Chaetomiaceae</taxon>
        <taxon>Corynascus</taxon>
    </lineage>
</organism>
<proteinExistence type="predicted"/>